<organism evidence="4 5">
    <name type="scientific">Rhizoclosmatium globosum</name>
    <dbReference type="NCBI Taxonomy" id="329046"/>
    <lineage>
        <taxon>Eukaryota</taxon>
        <taxon>Fungi</taxon>
        <taxon>Fungi incertae sedis</taxon>
        <taxon>Chytridiomycota</taxon>
        <taxon>Chytridiomycota incertae sedis</taxon>
        <taxon>Chytridiomycetes</taxon>
        <taxon>Chytridiales</taxon>
        <taxon>Chytriomycetaceae</taxon>
        <taxon>Rhizoclosmatium</taxon>
    </lineage>
</organism>
<evidence type="ECO:0000259" key="3">
    <source>
        <dbReference type="SMART" id="SM00198"/>
    </source>
</evidence>
<keyword evidence="5" id="KW-1185">Reference proteome</keyword>
<evidence type="ECO:0000256" key="2">
    <source>
        <dbReference type="SAM" id="Phobius"/>
    </source>
</evidence>
<protein>
    <recommendedName>
        <fullName evidence="3">SCP domain-containing protein</fullName>
    </recommendedName>
</protein>
<proteinExistence type="predicted"/>
<keyword evidence="2" id="KW-0472">Membrane</keyword>
<dbReference type="SMART" id="SM00198">
    <property type="entry name" value="SCP"/>
    <property type="match status" value="1"/>
</dbReference>
<accession>A0A1Y2CFA6</accession>
<evidence type="ECO:0000313" key="4">
    <source>
        <dbReference type="EMBL" id="ORY45577.1"/>
    </source>
</evidence>
<name>A0A1Y2CFA6_9FUNG</name>
<evidence type="ECO:0000313" key="5">
    <source>
        <dbReference type="Proteomes" id="UP000193642"/>
    </source>
</evidence>
<dbReference type="InterPro" id="IPR035940">
    <property type="entry name" value="CAP_sf"/>
</dbReference>
<dbReference type="Gene3D" id="3.40.33.10">
    <property type="entry name" value="CAP"/>
    <property type="match status" value="1"/>
</dbReference>
<keyword evidence="2" id="KW-0812">Transmembrane</keyword>
<dbReference type="InterPro" id="IPR014044">
    <property type="entry name" value="CAP_dom"/>
</dbReference>
<gene>
    <name evidence="4" type="ORF">BCR33DRAFT_784342</name>
</gene>
<sequence>MPQSTNGLWSSPSYASTVLTQSTNLNAANTAFLLQRHNDFRTLNKLSPLTWSDAIAAHTSTWAVTQAAFPGCASSTPNGGNDNTNYGQNLAYGSVSSKDVAVFLPGFVDLWLKGPGSPGFNEMLLWPNTDSLGCAVGFGSGCAMLVCDYSLTGSIPQAVTTTATSNSTRSTTTGTYSTSSSSSSSYSTTFTSSTSVSTTDSTTSTTSTTTSPIALTTGSIFVQPSLPTNNPGSDGRVILIVAVVLGIAAVFGAILFVYFCCRRKRNYKKKRNEGIYGDLN</sequence>
<feature type="domain" description="SCP" evidence="3">
    <location>
        <begin position="27"/>
        <end position="157"/>
    </location>
</feature>
<evidence type="ECO:0000256" key="1">
    <source>
        <dbReference type="SAM" id="MobiDB-lite"/>
    </source>
</evidence>
<dbReference type="Proteomes" id="UP000193642">
    <property type="component" value="Unassembled WGS sequence"/>
</dbReference>
<feature type="transmembrane region" description="Helical" evidence="2">
    <location>
        <begin position="237"/>
        <end position="261"/>
    </location>
</feature>
<dbReference type="EMBL" id="MCGO01000019">
    <property type="protein sequence ID" value="ORY45577.1"/>
    <property type="molecule type" value="Genomic_DNA"/>
</dbReference>
<feature type="region of interest" description="Disordered" evidence="1">
    <location>
        <begin position="160"/>
        <end position="210"/>
    </location>
</feature>
<comment type="caution">
    <text evidence="4">The sequence shown here is derived from an EMBL/GenBank/DDBJ whole genome shotgun (WGS) entry which is preliminary data.</text>
</comment>
<reference evidence="4 5" key="1">
    <citation type="submission" date="2016-07" db="EMBL/GenBank/DDBJ databases">
        <title>Pervasive Adenine N6-methylation of Active Genes in Fungi.</title>
        <authorList>
            <consortium name="DOE Joint Genome Institute"/>
            <person name="Mondo S.J."/>
            <person name="Dannebaum R.O."/>
            <person name="Kuo R.C."/>
            <person name="Labutti K."/>
            <person name="Haridas S."/>
            <person name="Kuo A."/>
            <person name="Salamov A."/>
            <person name="Ahrendt S.R."/>
            <person name="Lipzen A."/>
            <person name="Sullivan W."/>
            <person name="Andreopoulos W.B."/>
            <person name="Clum A."/>
            <person name="Lindquist E."/>
            <person name="Daum C."/>
            <person name="Ramamoorthy G.K."/>
            <person name="Gryganskyi A."/>
            <person name="Culley D."/>
            <person name="Magnuson J.K."/>
            <person name="James T.Y."/>
            <person name="O'Malley M.A."/>
            <person name="Stajich J.E."/>
            <person name="Spatafora J.W."/>
            <person name="Visel A."/>
            <person name="Grigoriev I.V."/>
        </authorList>
    </citation>
    <scope>NUCLEOTIDE SEQUENCE [LARGE SCALE GENOMIC DNA]</scope>
    <source>
        <strain evidence="4 5">JEL800</strain>
    </source>
</reference>
<dbReference type="Pfam" id="PF00188">
    <property type="entry name" value="CAP"/>
    <property type="match status" value="1"/>
</dbReference>
<keyword evidence="2" id="KW-1133">Transmembrane helix</keyword>
<dbReference type="SUPFAM" id="SSF55797">
    <property type="entry name" value="PR-1-like"/>
    <property type="match status" value="1"/>
</dbReference>
<dbReference type="AlphaFoldDB" id="A0A1Y2CFA6"/>